<dbReference type="SUPFAM" id="SSF53067">
    <property type="entry name" value="Actin-like ATPase domain"/>
    <property type="match status" value="2"/>
</dbReference>
<dbReference type="Proteomes" id="UP000198757">
    <property type="component" value="Unassembled WGS sequence"/>
</dbReference>
<dbReference type="InterPro" id="IPR000577">
    <property type="entry name" value="Carb_kinase_FGGY"/>
</dbReference>
<dbReference type="InterPro" id="IPR050406">
    <property type="entry name" value="FGGY_Carb_Kinase"/>
</dbReference>
<dbReference type="AlphaFoldDB" id="A0A1G6LUY8"/>
<organism evidence="6 7">
    <name type="scientific">Niabella drilacis (strain DSM 25811 / CCM 8410 / CCUG 62505 / LMG 26954 / E90)</name>
    <dbReference type="NCBI Taxonomy" id="1285928"/>
    <lineage>
        <taxon>Bacteria</taxon>
        <taxon>Pseudomonadati</taxon>
        <taxon>Bacteroidota</taxon>
        <taxon>Chitinophagia</taxon>
        <taxon>Chitinophagales</taxon>
        <taxon>Chitinophagaceae</taxon>
        <taxon>Niabella</taxon>
    </lineage>
</organism>
<evidence type="ECO:0000313" key="6">
    <source>
        <dbReference type="EMBL" id="SDC47118.1"/>
    </source>
</evidence>
<dbReference type="Gene3D" id="3.30.420.40">
    <property type="match status" value="2"/>
</dbReference>
<proteinExistence type="inferred from homology"/>
<evidence type="ECO:0000256" key="1">
    <source>
        <dbReference type="ARBA" id="ARBA00009156"/>
    </source>
</evidence>
<dbReference type="Pfam" id="PF00370">
    <property type="entry name" value="FGGY_N"/>
    <property type="match status" value="1"/>
</dbReference>
<dbReference type="PIRSF" id="PIRSF000538">
    <property type="entry name" value="GlpK"/>
    <property type="match status" value="1"/>
</dbReference>
<evidence type="ECO:0000259" key="5">
    <source>
        <dbReference type="Pfam" id="PF02782"/>
    </source>
</evidence>
<dbReference type="OrthoDB" id="9805576at2"/>
<dbReference type="GO" id="GO:0016301">
    <property type="term" value="F:kinase activity"/>
    <property type="evidence" value="ECO:0007669"/>
    <property type="project" value="UniProtKB-KW"/>
</dbReference>
<evidence type="ECO:0000313" key="7">
    <source>
        <dbReference type="Proteomes" id="UP000198757"/>
    </source>
</evidence>
<accession>A0A1G6LUY8</accession>
<dbReference type="GO" id="GO:0005975">
    <property type="term" value="P:carbohydrate metabolic process"/>
    <property type="evidence" value="ECO:0007669"/>
    <property type="project" value="InterPro"/>
</dbReference>
<gene>
    <name evidence="6" type="ORF">SAMN04487894_102470</name>
</gene>
<dbReference type="InterPro" id="IPR043129">
    <property type="entry name" value="ATPase_NBD"/>
</dbReference>
<feature type="domain" description="Carbohydrate kinase FGGY C-terminal" evidence="5">
    <location>
        <begin position="345"/>
        <end position="429"/>
    </location>
</feature>
<name>A0A1G6LUY8_NIADE</name>
<evidence type="ECO:0000256" key="2">
    <source>
        <dbReference type="ARBA" id="ARBA00022679"/>
    </source>
</evidence>
<evidence type="ECO:0000259" key="4">
    <source>
        <dbReference type="Pfam" id="PF00370"/>
    </source>
</evidence>
<dbReference type="CDD" id="cd07773">
    <property type="entry name" value="ASKHA_NBD_FGGY_FK"/>
    <property type="match status" value="1"/>
</dbReference>
<dbReference type="PANTHER" id="PTHR43095:SF5">
    <property type="entry name" value="XYLULOSE KINASE"/>
    <property type="match status" value="1"/>
</dbReference>
<dbReference type="RefSeq" id="WP_090389075.1">
    <property type="nucleotide sequence ID" value="NZ_FMZO01000002.1"/>
</dbReference>
<dbReference type="EMBL" id="FMZO01000002">
    <property type="protein sequence ID" value="SDC47118.1"/>
    <property type="molecule type" value="Genomic_DNA"/>
</dbReference>
<protein>
    <submittedName>
        <fullName evidence="6">Sugar (Pentulose or hexulose) kinase</fullName>
    </submittedName>
</protein>
<dbReference type="STRING" id="1285928.SAMN04487894_102470"/>
<dbReference type="InterPro" id="IPR018484">
    <property type="entry name" value="FGGY_N"/>
</dbReference>
<keyword evidence="7" id="KW-1185">Reference proteome</keyword>
<keyword evidence="2" id="KW-0808">Transferase</keyword>
<feature type="domain" description="Carbohydrate kinase FGGY N-terminal" evidence="4">
    <location>
        <begin position="3"/>
        <end position="244"/>
    </location>
</feature>
<dbReference type="PANTHER" id="PTHR43095">
    <property type="entry name" value="SUGAR KINASE"/>
    <property type="match status" value="1"/>
</dbReference>
<dbReference type="InterPro" id="IPR018485">
    <property type="entry name" value="FGGY_C"/>
</dbReference>
<reference evidence="7" key="1">
    <citation type="submission" date="2016-10" db="EMBL/GenBank/DDBJ databases">
        <authorList>
            <person name="Varghese N."/>
            <person name="Submissions S."/>
        </authorList>
    </citation>
    <scope>NUCLEOTIDE SEQUENCE [LARGE SCALE GENOMIC DNA]</scope>
    <source>
        <strain evidence="7">DSM 25811 / CCM 8410 / LMG 26954 / E90</strain>
    </source>
</reference>
<comment type="similarity">
    <text evidence="1">Belongs to the FGGY kinase family.</text>
</comment>
<sequence>MLFLGIDMGTSYFKAGLFNREGQLVGSGSVKVPVHNKGVRAELDTARFWHSLRQCIHAAFEEAKADRRTLTAMAYSSQANTFILTDTGGGPLTPLVLWTDERVPDSRSLTIFTAQEQWTETTGIGIPFGAGFCISKAQWFREQAQDLWRRAAALLTLPDYFTFCLTGERMVDTSTASLLGLMDVEKQVWWPEALAVSGIDEGLLSPLCAIGAAGGTLQPGNPLALPSGVPLFAGGLDHHMAAVGVGTGAKAKLSESTGTVIAAVLYSRNPKRLKEVCMAPALEAGAYFKMSFDRNGAAALEWYRETYALPYTMEALLEMAAAVPAGCEGLEALPCAHLYAGKSGFLNQQDRFHHGYYIRAIMESTAISLKQLISKVDTERESNAVFSTGGGAKSALWGVIKESLIGRRFYRNKNNEAACRGAAMVAAAGAGIFTSVFQAQESWLPHE</sequence>
<dbReference type="Pfam" id="PF02782">
    <property type="entry name" value="FGGY_C"/>
    <property type="match status" value="1"/>
</dbReference>
<keyword evidence="3 6" id="KW-0418">Kinase</keyword>
<evidence type="ECO:0000256" key="3">
    <source>
        <dbReference type="ARBA" id="ARBA00022777"/>
    </source>
</evidence>